<dbReference type="Proteomes" id="UP000254545">
    <property type="component" value="Unassembled WGS sequence"/>
</dbReference>
<evidence type="ECO:0000313" key="2">
    <source>
        <dbReference type="EMBL" id="STS89056.1"/>
    </source>
</evidence>
<feature type="region of interest" description="Disordered" evidence="1">
    <location>
        <begin position="1"/>
        <end position="68"/>
    </location>
</feature>
<name>A0A7H4MFF6_KLEVA</name>
<gene>
    <name evidence="2" type="ORF">NCTC9177_02917</name>
</gene>
<accession>A0A7H4MFF6</accession>
<feature type="compositionally biased region" description="Low complexity" evidence="1">
    <location>
        <begin position="29"/>
        <end position="38"/>
    </location>
</feature>
<protein>
    <submittedName>
        <fullName evidence="2">Uncharacterized protein</fullName>
    </submittedName>
</protein>
<evidence type="ECO:0000313" key="3">
    <source>
        <dbReference type="Proteomes" id="UP000254545"/>
    </source>
</evidence>
<reference evidence="2 3" key="1">
    <citation type="submission" date="2018-06" db="EMBL/GenBank/DDBJ databases">
        <authorList>
            <consortium name="Pathogen Informatics"/>
            <person name="Doyle S."/>
        </authorList>
    </citation>
    <scope>NUCLEOTIDE SEQUENCE [LARGE SCALE GENOMIC DNA]</scope>
    <source>
        <strain evidence="2 3">NCTC9177</strain>
    </source>
</reference>
<feature type="compositionally biased region" description="Basic and acidic residues" evidence="1">
    <location>
        <begin position="1"/>
        <end position="11"/>
    </location>
</feature>
<proteinExistence type="predicted"/>
<dbReference type="EMBL" id="UGKR01000003">
    <property type="protein sequence ID" value="STS89056.1"/>
    <property type="molecule type" value="Genomic_DNA"/>
</dbReference>
<evidence type="ECO:0000256" key="1">
    <source>
        <dbReference type="SAM" id="MobiDB-lite"/>
    </source>
</evidence>
<organism evidence="2 3">
    <name type="scientific">Klebsiella variicola</name>
    <dbReference type="NCBI Taxonomy" id="244366"/>
    <lineage>
        <taxon>Bacteria</taxon>
        <taxon>Pseudomonadati</taxon>
        <taxon>Pseudomonadota</taxon>
        <taxon>Gammaproteobacteria</taxon>
        <taxon>Enterobacterales</taxon>
        <taxon>Enterobacteriaceae</taxon>
        <taxon>Klebsiella/Raoultella group</taxon>
        <taxon>Klebsiella</taxon>
        <taxon>Klebsiella pneumoniae complex</taxon>
    </lineage>
</organism>
<comment type="caution">
    <text evidence="2">The sequence shown here is derived from an EMBL/GenBank/DDBJ whole genome shotgun (WGS) entry which is preliminary data.</text>
</comment>
<sequence>MRHHQADKGDGADDGGGAAAQDGDDDQADQLGAGDAAAEGGGGIVAEAQAVKRPAQQQGGDPRYHHRQQDNFQRLQGADIQRTGLPEAQLIVDVRVEQGDAVGQPSSTAARATPARVRRTGLSWPPP</sequence>
<dbReference type="AlphaFoldDB" id="A0A7H4MFF6"/>
<feature type="region of interest" description="Disordered" evidence="1">
    <location>
        <begin position="100"/>
        <end position="127"/>
    </location>
</feature>